<keyword evidence="2" id="KW-1185">Reference proteome</keyword>
<dbReference type="EMBL" id="CP014327">
    <property type="protein sequence ID" value="AML53197.1"/>
    <property type="molecule type" value="Genomic_DNA"/>
</dbReference>
<organism evidence="1 2">
    <name type="scientific">Falsihalocynthiibacter arcticus</name>
    <dbReference type="NCBI Taxonomy" id="1579316"/>
    <lineage>
        <taxon>Bacteria</taxon>
        <taxon>Pseudomonadati</taxon>
        <taxon>Pseudomonadota</taxon>
        <taxon>Alphaproteobacteria</taxon>
        <taxon>Rhodobacterales</taxon>
        <taxon>Roseobacteraceae</taxon>
        <taxon>Falsihalocynthiibacter</taxon>
    </lineage>
</organism>
<reference evidence="1 2" key="1">
    <citation type="submission" date="2016-02" db="EMBL/GenBank/DDBJ databases">
        <title>Complete genome sequence of Halocynthiibacter arcticus PAMC 20958t from arctic marine sediment.</title>
        <authorList>
            <person name="Lee Y.M."/>
            <person name="Baek K."/>
            <person name="Lee H.K."/>
            <person name="Shin S.C."/>
        </authorList>
    </citation>
    <scope>NUCLEOTIDE SEQUENCE [LARGE SCALE GENOMIC DNA]</scope>
    <source>
        <strain evidence="1">PAMC 20958</strain>
    </source>
</reference>
<evidence type="ECO:0000313" key="2">
    <source>
        <dbReference type="Proteomes" id="UP000070371"/>
    </source>
</evidence>
<dbReference type="STRING" id="1579316.RC74_19795"/>
<gene>
    <name evidence="1" type="ORF">RC74_19795</name>
</gene>
<accession>A0A126V4W5</accession>
<sequence length="267" mass="29988">MTGSDSNPNGAYPLGFEGVLRKISAHRTQYSDITGILPYAAANLPETVAKTVTAGPYIKPEARDRRPIVDLWSKQLEFSQEFEGKSEILVVHGLCIACLRRDAPPPETIALFHILWRDYRPLLIAQLNMRWLISAATTFGDHGENSTQIKVGSNLEMLFGLFKLYESERLHAGFAPDKPHPFRMDKNLKLPLGMSKYAIAGGDLDQQLLGKLYLNACDDPIMEDLCHTMLNRLISTNKSIFSRFRILRDRRAASRKGPSNNETITDT</sequence>
<name>A0A126V4W5_9RHOB</name>
<proteinExistence type="predicted"/>
<dbReference type="KEGG" id="hat:RC74_19795"/>
<dbReference type="Proteomes" id="UP000070371">
    <property type="component" value="Chromosome"/>
</dbReference>
<dbReference type="AlphaFoldDB" id="A0A126V4W5"/>
<evidence type="ECO:0000313" key="1">
    <source>
        <dbReference type="EMBL" id="AML53197.1"/>
    </source>
</evidence>
<dbReference type="RefSeq" id="WP_052274623.1">
    <property type="nucleotide sequence ID" value="NZ_CP014327.1"/>
</dbReference>
<protein>
    <submittedName>
        <fullName evidence="1">Uncharacterized protein</fullName>
    </submittedName>
</protein>
<dbReference type="OrthoDB" id="7834507at2"/>